<keyword evidence="1" id="KW-0472">Membrane</keyword>
<gene>
    <name evidence="3" type="ORF">DX908_10335</name>
</gene>
<dbReference type="Pfam" id="PF02698">
    <property type="entry name" value="DUF218"/>
    <property type="match status" value="1"/>
</dbReference>
<organism evidence="3 4">
    <name type="scientific">Parvularcula marina</name>
    <dbReference type="NCBI Taxonomy" id="2292771"/>
    <lineage>
        <taxon>Bacteria</taxon>
        <taxon>Pseudomonadati</taxon>
        <taxon>Pseudomonadota</taxon>
        <taxon>Alphaproteobacteria</taxon>
        <taxon>Parvularculales</taxon>
        <taxon>Parvularculaceae</taxon>
        <taxon>Parvularcula</taxon>
    </lineage>
</organism>
<feature type="transmembrane region" description="Helical" evidence="1">
    <location>
        <begin position="7"/>
        <end position="26"/>
    </location>
</feature>
<dbReference type="EMBL" id="QUQO01000001">
    <property type="protein sequence ID" value="RFB05628.1"/>
    <property type="molecule type" value="Genomic_DNA"/>
</dbReference>
<keyword evidence="4" id="KW-1185">Reference proteome</keyword>
<evidence type="ECO:0000256" key="1">
    <source>
        <dbReference type="SAM" id="Phobius"/>
    </source>
</evidence>
<evidence type="ECO:0000313" key="4">
    <source>
        <dbReference type="Proteomes" id="UP000264589"/>
    </source>
</evidence>
<dbReference type="OrthoDB" id="9812311at2"/>
<evidence type="ECO:0000259" key="2">
    <source>
        <dbReference type="Pfam" id="PF02698"/>
    </source>
</evidence>
<sequence length="198" mass="21644">MRVFVKLLAGIALGLVLGFFIFVGQLPRERNFDMDRAMSALEGIPRDKVGIVVFTGGSGERIERALKLYETGLAERVLISGTHPQVTKNDLAATGDRTLIECCVDLGPRAQTTIGNALEARDWAVAHGYEAVVLVTSEFHLPRAAVELKHAAPKLTIVSVPVASRLAPDEGWMTSPKVWNLLSREYAKFLLAYARSLT</sequence>
<name>A0A371RJK1_9PROT</name>
<dbReference type="RefSeq" id="WP_116392262.1">
    <property type="nucleotide sequence ID" value="NZ_QUQO01000001.1"/>
</dbReference>
<evidence type="ECO:0000313" key="3">
    <source>
        <dbReference type="EMBL" id="RFB05628.1"/>
    </source>
</evidence>
<dbReference type="InParanoid" id="A0A371RJK1"/>
<dbReference type="Proteomes" id="UP000264589">
    <property type="component" value="Unassembled WGS sequence"/>
</dbReference>
<dbReference type="PANTHER" id="PTHR30336">
    <property type="entry name" value="INNER MEMBRANE PROTEIN, PROBABLE PERMEASE"/>
    <property type="match status" value="1"/>
</dbReference>
<dbReference type="InterPro" id="IPR051599">
    <property type="entry name" value="Cell_Envelope_Assoc"/>
</dbReference>
<proteinExistence type="predicted"/>
<reference evidence="3 4" key="1">
    <citation type="submission" date="2018-08" db="EMBL/GenBank/DDBJ databases">
        <title>Parvularcula sp. SM1705, isolated from surface water of the South Sea China.</title>
        <authorList>
            <person name="Sun L."/>
        </authorList>
    </citation>
    <scope>NUCLEOTIDE SEQUENCE [LARGE SCALE GENOMIC DNA]</scope>
    <source>
        <strain evidence="3 4">SM1705</strain>
    </source>
</reference>
<dbReference type="PANTHER" id="PTHR30336:SF4">
    <property type="entry name" value="ENVELOPE BIOGENESIS FACTOR ELYC"/>
    <property type="match status" value="1"/>
</dbReference>
<dbReference type="CDD" id="cd06259">
    <property type="entry name" value="YdcF-like"/>
    <property type="match status" value="1"/>
</dbReference>
<dbReference type="GO" id="GO:0043164">
    <property type="term" value="P:Gram-negative-bacterium-type cell wall biogenesis"/>
    <property type="evidence" value="ECO:0007669"/>
    <property type="project" value="TreeGrafter"/>
</dbReference>
<dbReference type="GO" id="GO:0000270">
    <property type="term" value="P:peptidoglycan metabolic process"/>
    <property type="evidence" value="ECO:0007669"/>
    <property type="project" value="TreeGrafter"/>
</dbReference>
<protein>
    <submittedName>
        <fullName evidence="3">YdcF family protein</fullName>
    </submittedName>
</protein>
<dbReference type="AlphaFoldDB" id="A0A371RJK1"/>
<keyword evidence="1" id="KW-1133">Transmembrane helix</keyword>
<dbReference type="InterPro" id="IPR003848">
    <property type="entry name" value="DUF218"/>
</dbReference>
<keyword evidence="1" id="KW-0812">Transmembrane</keyword>
<comment type="caution">
    <text evidence="3">The sequence shown here is derived from an EMBL/GenBank/DDBJ whole genome shotgun (WGS) entry which is preliminary data.</text>
</comment>
<dbReference type="GO" id="GO:0005886">
    <property type="term" value="C:plasma membrane"/>
    <property type="evidence" value="ECO:0007669"/>
    <property type="project" value="TreeGrafter"/>
</dbReference>
<feature type="domain" description="DUF218" evidence="2">
    <location>
        <begin position="51"/>
        <end position="187"/>
    </location>
</feature>
<accession>A0A371RJK1</accession>